<gene>
    <name evidence="2" type="ORF">JO380_001931</name>
</gene>
<dbReference type="Proteomes" id="UP001240250">
    <property type="component" value="Unassembled WGS sequence"/>
</dbReference>
<evidence type="ECO:0000313" key="2">
    <source>
        <dbReference type="EMBL" id="MDQ0425550.1"/>
    </source>
</evidence>
<feature type="transmembrane region" description="Helical" evidence="1">
    <location>
        <begin position="145"/>
        <end position="170"/>
    </location>
</feature>
<dbReference type="EMBL" id="JAUSVM010000001">
    <property type="protein sequence ID" value="MDQ0425550.1"/>
    <property type="molecule type" value="Genomic_DNA"/>
</dbReference>
<feature type="transmembrane region" description="Helical" evidence="1">
    <location>
        <begin position="51"/>
        <end position="70"/>
    </location>
</feature>
<accession>A0ABU0GJK7</accession>
<organism evidence="2 3">
    <name type="scientific">Cellulomonas iranensis</name>
    <dbReference type="NCBI Taxonomy" id="76862"/>
    <lineage>
        <taxon>Bacteria</taxon>
        <taxon>Bacillati</taxon>
        <taxon>Actinomycetota</taxon>
        <taxon>Actinomycetes</taxon>
        <taxon>Micrococcales</taxon>
        <taxon>Cellulomonadaceae</taxon>
        <taxon>Cellulomonas</taxon>
    </lineage>
</organism>
<keyword evidence="3" id="KW-1185">Reference proteome</keyword>
<feature type="transmembrane region" description="Helical" evidence="1">
    <location>
        <begin position="190"/>
        <end position="214"/>
    </location>
</feature>
<feature type="transmembrane region" description="Helical" evidence="1">
    <location>
        <begin position="102"/>
        <end position="124"/>
    </location>
</feature>
<evidence type="ECO:0000313" key="3">
    <source>
        <dbReference type="Proteomes" id="UP001240250"/>
    </source>
</evidence>
<keyword evidence="1" id="KW-0812">Transmembrane</keyword>
<comment type="caution">
    <text evidence="2">The sequence shown here is derived from an EMBL/GenBank/DDBJ whole genome shotgun (WGS) entry which is preliminary data.</text>
</comment>
<dbReference type="RefSeq" id="WP_070318714.1">
    <property type="nucleotide sequence ID" value="NZ_CP194061.1"/>
</dbReference>
<reference evidence="2 3" key="1">
    <citation type="submission" date="2023-07" db="EMBL/GenBank/DDBJ databases">
        <title>Sequencing the genomes of 1000 actinobacteria strains.</title>
        <authorList>
            <person name="Klenk H.-P."/>
        </authorList>
    </citation>
    <scope>NUCLEOTIDE SEQUENCE [LARGE SCALE GENOMIC DNA]</scope>
    <source>
        <strain evidence="2 3">DSM 14785</strain>
    </source>
</reference>
<proteinExistence type="predicted"/>
<name>A0ABU0GJK7_9CELL</name>
<keyword evidence="1" id="KW-0472">Membrane</keyword>
<evidence type="ECO:0000256" key="1">
    <source>
        <dbReference type="SAM" id="Phobius"/>
    </source>
</evidence>
<keyword evidence="1" id="KW-1133">Transmembrane helix</keyword>
<protein>
    <submittedName>
        <fullName evidence="2">Uncharacterized membrane protein YhaH (DUF805 family)</fullName>
    </submittedName>
</protein>
<feature type="transmembrane region" description="Helical" evidence="1">
    <location>
        <begin position="17"/>
        <end position="39"/>
    </location>
</feature>
<sequence length="219" mass="22642">MAVLDLPAPTGARRPPALVVETVVAVGTVFGALGAVVVAAMRARELVRSSAGWMVAVPVWPTGAMPTSAWDTPARQGFPSPVQPVGPHAVDLWLDRPDGLTAALAGVGVWVSWLVVAALLLTALPVARAVLRGHGLSFTTARQAAVSAGVVLVAWAVHATAPLLAARRALDAGYSGLPAEWFTPQARPVWWPLLFVALLLVLAGTLAAATRAVARAAER</sequence>